<organism evidence="1">
    <name type="scientific">marine metagenome</name>
    <dbReference type="NCBI Taxonomy" id="408172"/>
    <lineage>
        <taxon>unclassified sequences</taxon>
        <taxon>metagenomes</taxon>
        <taxon>ecological metagenomes</taxon>
    </lineage>
</organism>
<gene>
    <name evidence="1" type="ORF">METZ01_LOCUS428532</name>
</gene>
<reference evidence="1" key="1">
    <citation type="submission" date="2018-05" db="EMBL/GenBank/DDBJ databases">
        <authorList>
            <person name="Lanie J.A."/>
            <person name="Ng W.-L."/>
            <person name="Kazmierczak K.M."/>
            <person name="Andrzejewski T.M."/>
            <person name="Davidsen T.M."/>
            <person name="Wayne K.J."/>
            <person name="Tettelin H."/>
            <person name="Glass J.I."/>
            <person name="Rusch D."/>
            <person name="Podicherti R."/>
            <person name="Tsui H.-C.T."/>
            <person name="Winkler M.E."/>
        </authorList>
    </citation>
    <scope>NUCLEOTIDE SEQUENCE</scope>
</reference>
<proteinExistence type="predicted"/>
<protein>
    <submittedName>
        <fullName evidence="1">Uncharacterized protein</fullName>
    </submittedName>
</protein>
<evidence type="ECO:0000313" key="1">
    <source>
        <dbReference type="EMBL" id="SVD75678.1"/>
    </source>
</evidence>
<dbReference type="EMBL" id="UINC01171223">
    <property type="protein sequence ID" value="SVD75678.1"/>
    <property type="molecule type" value="Genomic_DNA"/>
</dbReference>
<feature type="non-terminal residue" evidence="1">
    <location>
        <position position="1"/>
    </location>
</feature>
<sequence length="41" mass="4280">VSVSVAPFPEGTVLRARVHGADEPLANSLKVGDANFVQMEA</sequence>
<name>A0A382XZI6_9ZZZZ</name>
<feature type="non-terminal residue" evidence="1">
    <location>
        <position position="41"/>
    </location>
</feature>
<dbReference type="AlphaFoldDB" id="A0A382XZI6"/>
<accession>A0A382XZI6</accession>